<dbReference type="EMBL" id="JACTNZ010000003">
    <property type="protein sequence ID" value="KAG5558568.1"/>
    <property type="molecule type" value="Genomic_DNA"/>
</dbReference>
<sequence length="651" mass="69001">METSVFQKAKAKAKKVKDTIRTKTGHGPDVDNTNQNDQGHDKEDEQMVEHSEVPDTGPKYDSPADTSTVAGQKKPDDKLGKPATAAEDQYGSKYKDAQTRPSSQWPDENTGNHGVDTARPTGIGAAGVQVPKNKDGLFSSSGNLGAPGSESAGNFVHGEGGHLGDPKISTETPAAMEEDPYTPNDRSKVADSTGAGGEEAGIGSILNSFNKLNVNDGKPESKPISERTPETYTESQDHFSQEPIPPTSTINPDDPGSISKSFDGDKPEDAPLDNVTKLPSNQSSYAQKIPYADKAIAAKNIVASKLGYGSTKDPTASPKATQGGEEIGKPGTTTESFNKVNTDYGEPGSKPISERAPETYTESQDHFSPEPIPPTSTINPDDPGSNLKSFDGDKPKDAPLDNVTNLPSNQSSYAQKIPYADKAIAAKNVVALKLGYGSTEDPTASPKATQGGEEIGKPGTPTMYEKVFNAGSSVVTKVRGTGTKQDQGVEGQDQGVPVKKGYLAEKLRPSDDDKLLSEVISDSLHNRKQEVDGEEEGETQKPAVGKVTESEEVRERLGSDEGNRGVTETESKAAPNVSPTGKGMVESVKGTVTSWFSKGGDQKQNSEASPGTIPEMGSRRNDYRVQPVKKPSVMAKAVLERGDSRDQANNL</sequence>
<evidence type="ECO:0000256" key="1">
    <source>
        <dbReference type="SAM" id="MobiDB-lite"/>
    </source>
</evidence>
<feature type="region of interest" description="Disordered" evidence="1">
    <location>
        <begin position="437"/>
        <end position="462"/>
    </location>
</feature>
<feature type="compositionally biased region" description="Basic and acidic residues" evidence="1">
    <location>
        <begin position="38"/>
        <end position="53"/>
    </location>
</feature>
<feature type="region of interest" description="Disordered" evidence="1">
    <location>
        <begin position="504"/>
        <end position="630"/>
    </location>
</feature>
<dbReference type="Proteomes" id="UP000823749">
    <property type="component" value="Chromosome 3"/>
</dbReference>
<feature type="compositionally biased region" description="Basic and acidic residues" evidence="1">
    <location>
        <begin position="548"/>
        <end position="571"/>
    </location>
</feature>
<feature type="compositionally biased region" description="Polar residues" evidence="1">
    <location>
        <begin position="331"/>
        <end position="341"/>
    </location>
</feature>
<feature type="compositionally biased region" description="Basic and acidic residues" evidence="1">
    <location>
        <begin position="352"/>
        <end position="368"/>
    </location>
</feature>
<feature type="compositionally biased region" description="Basic and acidic residues" evidence="1">
    <location>
        <begin position="390"/>
        <end position="399"/>
    </location>
</feature>
<accession>A0AAV6L0F8</accession>
<evidence type="ECO:0000313" key="6">
    <source>
        <dbReference type="Proteomes" id="UP000823749"/>
    </source>
</evidence>
<evidence type="ECO:0000313" key="5">
    <source>
        <dbReference type="EMBL" id="KAG5558568.1"/>
    </source>
</evidence>
<gene>
    <name evidence="5" type="ORF">RHGRI_008495</name>
</gene>
<feature type="domain" description="LTI65/LTI78 N-terminal" evidence="4">
    <location>
        <begin position="3"/>
        <end position="62"/>
    </location>
</feature>
<feature type="compositionally biased region" description="Polar residues" evidence="1">
    <location>
        <begin position="99"/>
        <end position="112"/>
    </location>
</feature>
<feature type="region of interest" description="Disordered" evidence="1">
    <location>
        <begin position="307"/>
        <end position="410"/>
    </location>
</feature>
<feature type="region of interest" description="Disordered" evidence="1">
    <location>
        <begin position="1"/>
        <end position="284"/>
    </location>
</feature>
<feature type="compositionally biased region" description="Basic and acidic residues" evidence="1">
    <location>
        <begin position="16"/>
        <end position="29"/>
    </location>
</feature>
<dbReference type="Pfam" id="PF23402">
    <property type="entry name" value="LTI65_LTI78_NYQTKV"/>
    <property type="match status" value="1"/>
</dbReference>
<dbReference type="GO" id="GO:0006950">
    <property type="term" value="P:response to stress"/>
    <property type="evidence" value="ECO:0007669"/>
    <property type="project" value="TreeGrafter"/>
</dbReference>
<dbReference type="PANTHER" id="PTHR33836">
    <property type="entry name" value="LOW-TEMPERATURE-INDUCED 65 KDA PROTEIN-RELATED"/>
    <property type="match status" value="1"/>
</dbReference>
<feature type="compositionally biased region" description="Polar residues" evidence="1">
    <location>
        <begin position="590"/>
        <end position="609"/>
    </location>
</feature>
<organism evidence="5 6">
    <name type="scientific">Rhododendron griersonianum</name>
    <dbReference type="NCBI Taxonomy" id="479676"/>
    <lineage>
        <taxon>Eukaryota</taxon>
        <taxon>Viridiplantae</taxon>
        <taxon>Streptophyta</taxon>
        <taxon>Embryophyta</taxon>
        <taxon>Tracheophyta</taxon>
        <taxon>Spermatophyta</taxon>
        <taxon>Magnoliopsida</taxon>
        <taxon>eudicotyledons</taxon>
        <taxon>Gunneridae</taxon>
        <taxon>Pentapetalae</taxon>
        <taxon>asterids</taxon>
        <taxon>Ericales</taxon>
        <taxon>Ericaceae</taxon>
        <taxon>Ericoideae</taxon>
        <taxon>Rhodoreae</taxon>
        <taxon>Rhododendron</taxon>
    </lineage>
</organism>
<evidence type="ECO:0000259" key="3">
    <source>
        <dbReference type="Pfam" id="PF23402"/>
    </source>
</evidence>
<keyword evidence="6" id="KW-1185">Reference proteome</keyword>
<dbReference type="InterPro" id="IPR012418">
    <property type="entry name" value="CAP160"/>
</dbReference>
<dbReference type="InterPro" id="IPR056605">
    <property type="entry name" value="LTI65_LTI78_N"/>
</dbReference>
<evidence type="ECO:0000259" key="4">
    <source>
        <dbReference type="Pfam" id="PF23403"/>
    </source>
</evidence>
<feature type="compositionally biased region" description="Basic and acidic residues" evidence="1">
    <location>
        <begin position="217"/>
        <end position="240"/>
    </location>
</feature>
<comment type="caution">
    <text evidence="5">The sequence shown here is derived from an EMBL/GenBank/DDBJ whole genome shotgun (WGS) entry which is preliminary data.</text>
</comment>
<evidence type="ECO:0000259" key="2">
    <source>
        <dbReference type="Pfam" id="PF23399"/>
    </source>
</evidence>
<dbReference type="Pfam" id="PF23403">
    <property type="entry name" value="LTI65_LTI78_N"/>
    <property type="match status" value="1"/>
</dbReference>
<reference evidence="5" key="1">
    <citation type="submission" date="2020-08" db="EMBL/GenBank/DDBJ databases">
        <title>Plant Genome Project.</title>
        <authorList>
            <person name="Zhang R.-G."/>
        </authorList>
    </citation>
    <scope>NUCLEOTIDE SEQUENCE</scope>
    <source>
        <strain evidence="5">WSP0</strain>
        <tissue evidence="5">Leaf</tissue>
    </source>
</reference>
<evidence type="ECO:0008006" key="7">
    <source>
        <dbReference type="Google" id="ProtNLM"/>
    </source>
</evidence>
<dbReference type="InterPro" id="IPR057059">
    <property type="entry name" value="LTI65/LTI78_PGEED"/>
</dbReference>
<name>A0AAV6L0F8_9ERIC</name>
<dbReference type="InterPro" id="IPR057058">
    <property type="entry name" value="LTI65_LTI78_NYQTKV"/>
</dbReference>
<dbReference type="PANTHER" id="PTHR33836:SF1">
    <property type="entry name" value="LOW-TEMPERATURE-INDUCED 65 KDA PROTEIN-RELATED"/>
    <property type="match status" value="1"/>
</dbReference>
<feature type="domain" description="LTI65/LTI78 PGEED repeat" evidence="2">
    <location>
        <begin position="493"/>
        <end position="524"/>
    </location>
</feature>
<dbReference type="InterPro" id="IPR037491">
    <property type="entry name" value="LTI78/LTI65"/>
</dbReference>
<dbReference type="AlphaFoldDB" id="A0AAV6L0F8"/>
<dbReference type="Pfam" id="PF23399">
    <property type="entry name" value="LTI65_PGEED"/>
    <property type="match status" value="1"/>
</dbReference>
<dbReference type="GO" id="GO:0009737">
    <property type="term" value="P:response to abscisic acid"/>
    <property type="evidence" value="ECO:0007669"/>
    <property type="project" value="InterPro"/>
</dbReference>
<protein>
    <recommendedName>
        <fullName evidence="7">Low-temperature-induced 65 kDa protein</fullName>
    </recommendedName>
</protein>
<proteinExistence type="predicted"/>
<feature type="compositionally biased region" description="Basic and acidic residues" evidence="1">
    <location>
        <begin position="504"/>
        <end position="516"/>
    </location>
</feature>
<dbReference type="Pfam" id="PF07918">
    <property type="entry name" value="CAP160"/>
    <property type="match status" value="2"/>
</dbReference>
<feature type="domain" description="LTI65/LTI78 NYQTKV repeat" evidence="3">
    <location>
        <begin position="171"/>
        <end position="216"/>
    </location>
</feature>